<dbReference type="InterPro" id="IPR052173">
    <property type="entry name" value="Beta-lactam_resp_regulator"/>
</dbReference>
<gene>
    <name evidence="4" type="ORF">DXN05_16025</name>
</gene>
<sequence>MANLFTSPVLQEWLRAFSCMLLHSLWQGLVLGIVTAIVILLTKQTRAAVRYNIVSSLLLLFPVVCAYTFWLSLNNATAATLAGTATPQAPGFMHHTGLAQLAENIPAFCTRYANSIVLLWFAFFLLKCLQISIGFTYINRVKRNNLYQPATHWQQTVTALAKQLHVKKTVLLLESGLTKIPVVIGHLKPVIYMPIGLLNHLPASQVEAVLLHELAHIRRNDYLVNIFQQAAQTIFFFNPGFLWVSAIVKQEREHCCDDVALHHTQARKQLVEALVNFTRHSLYGSAYTTAFPGTKNQLAQRVMRIACNRNHTLNGAEKIFLLLSIGVCIALTGVFKTRQPADTAARHFSKPVIESMIAGKTQQISYVATPPVLQANETHYKAAAVNLKAAVKHIARTHMTIDDTRTPQRSNSELQPLAYMPPVKEGIPLSPQAQMEKDRAQAEKDRQQAEKDRAQADKDRQQAELDRLQATRDREQADRDRVQADKDRVQAELDRKHAAAERNHNTP</sequence>
<dbReference type="PANTHER" id="PTHR34978:SF3">
    <property type="entry name" value="SLR0241 PROTEIN"/>
    <property type="match status" value="1"/>
</dbReference>
<dbReference type="PANTHER" id="PTHR34978">
    <property type="entry name" value="POSSIBLE SENSOR-TRANSDUCER PROTEIN BLAR"/>
    <property type="match status" value="1"/>
</dbReference>
<dbReference type="Gene3D" id="3.30.2010.10">
    <property type="entry name" value="Metalloproteases ('zincins'), catalytic domain"/>
    <property type="match status" value="1"/>
</dbReference>
<name>A0A3E1NGR9_9BACT</name>
<dbReference type="CDD" id="cd07341">
    <property type="entry name" value="M56_BlaR1_MecR1_like"/>
    <property type="match status" value="1"/>
</dbReference>
<feature type="transmembrane region" description="Helical" evidence="2">
    <location>
        <begin position="116"/>
        <end position="138"/>
    </location>
</feature>
<comment type="caution">
    <text evidence="4">The sequence shown here is derived from an EMBL/GenBank/DDBJ whole genome shotgun (WGS) entry which is preliminary data.</text>
</comment>
<reference evidence="4 5" key="1">
    <citation type="submission" date="2018-08" db="EMBL/GenBank/DDBJ databases">
        <title>Chitinophagaceae sp. K23C18032701, a novel bacterium isolated from forest soil.</title>
        <authorList>
            <person name="Wang C."/>
        </authorList>
    </citation>
    <scope>NUCLEOTIDE SEQUENCE [LARGE SCALE GENOMIC DNA]</scope>
    <source>
        <strain evidence="4 5">K23C18032701</strain>
    </source>
</reference>
<feature type="transmembrane region" description="Helical" evidence="2">
    <location>
        <begin position="319"/>
        <end position="335"/>
    </location>
</feature>
<feature type="region of interest" description="Disordered" evidence="1">
    <location>
        <begin position="398"/>
        <end position="507"/>
    </location>
</feature>
<proteinExistence type="predicted"/>
<keyword evidence="2" id="KW-1133">Transmembrane helix</keyword>
<organism evidence="4 5">
    <name type="scientific">Deminuibacter soli</name>
    <dbReference type="NCBI Taxonomy" id="2291815"/>
    <lineage>
        <taxon>Bacteria</taxon>
        <taxon>Pseudomonadati</taxon>
        <taxon>Bacteroidota</taxon>
        <taxon>Chitinophagia</taxon>
        <taxon>Chitinophagales</taxon>
        <taxon>Chitinophagaceae</taxon>
        <taxon>Deminuibacter</taxon>
    </lineage>
</organism>
<dbReference type="AlphaFoldDB" id="A0A3E1NGR9"/>
<feature type="transmembrane region" description="Helical" evidence="2">
    <location>
        <begin position="53"/>
        <end position="73"/>
    </location>
</feature>
<keyword evidence="2" id="KW-0472">Membrane</keyword>
<feature type="compositionally biased region" description="Basic and acidic residues" evidence="1">
    <location>
        <begin position="435"/>
        <end position="507"/>
    </location>
</feature>
<evidence type="ECO:0000256" key="2">
    <source>
        <dbReference type="SAM" id="Phobius"/>
    </source>
</evidence>
<accession>A0A3E1NGR9</accession>
<dbReference type="OrthoDB" id="15218at2"/>
<dbReference type="EMBL" id="QTJU01000006">
    <property type="protein sequence ID" value="RFM26988.1"/>
    <property type="molecule type" value="Genomic_DNA"/>
</dbReference>
<feature type="transmembrane region" description="Helical" evidence="2">
    <location>
        <begin position="20"/>
        <end position="41"/>
    </location>
</feature>
<evidence type="ECO:0000259" key="3">
    <source>
        <dbReference type="Pfam" id="PF05569"/>
    </source>
</evidence>
<keyword evidence="2" id="KW-0812">Transmembrane</keyword>
<protein>
    <recommendedName>
        <fullName evidence="3">Peptidase M56 domain-containing protein</fullName>
    </recommendedName>
</protein>
<evidence type="ECO:0000313" key="5">
    <source>
        <dbReference type="Proteomes" id="UP000261284"/>
    </source>
</evidence>
<feature type="domain" description="Peptidase M56" evidence="3">
    <location>
        <begin position="33"/>
        <end position="305"/>
    </location>
</feature>
<evidence type="ECO:0000313" key="4">
    <source>
        <dbReference type="EMBL" id="RFM26988.1"/>
    </source>
</evidence>
<evidence type="ECO:0000256" key="1">
    <source>
        <dbReference type="SAM" id="MobiDB-lite"/>
    </source>
</evidence>
<keyword evidence="5" id="KW-1185">Reference proteome</keyword>
<dbReference type="Proteomes" id="UP000261284">
    <property type="component" value="Unassembled WGS sequence"/>
</dbReference>
<dbReference type="InterPro" id="IPR008756">
    <property type="entry name" value="Peptidase_M56"/>
</dbReference>
<dbReference type="Pfam" id="PF05569">
    <property type="entry name" value="Peptidase_M56"/>
    <property type="match status" value="1"/>
</dbReference>
<dbReference type="RefSeq" id="WP_116848297.1">
    <property type="nucleotide sequence ID" value="NZ_QTJU01000006.1"/>
</dbReference>